<dbReference type="RefSeq" id="WP_007643179.1">
    <property type="nucleotide sequence ID" value="NC_020514.1"/>
</dbReference>
<feature type="transmembrane region" description="Helical" evidence="1">
    <location>
        <begin position="6"/>
        <end position="27"/>
    </location>
</feature>
<dbReference type="HOGENOM" id="CLU_3138801_0_0_6"/>
<accession>K6Z5C8</accession>
<evidence type="ECO:0008006" key="4">
    <source>
        <dbReference type="Google" id="ProtNLM"/>
    </source>
</evidence>
<evidence type="ECO:0000313" key="2">
    <source>
        <dbReference type="EMBL" id="AGH46966.1"/>
    </source>
</evidence>
<evidence type="ECO:0000313" key="3">
    <source>
        <dbReference type="Proteomes" id="UP000011864"/>
    </source>
</evidence>
<reference evidence="2 3" key="1">
    <citation type="journal article" date="2013" name="Genome Announc.">
        <title>Complete Genome Sequence of Glaciecola psychrophila Strain 170T.</title>
        <authorList>
            <person name="Yin J."/>
            <person name="Chen J."/>
            <person name="Liu G."/>
            <person name="Yu Y."/>
            <person name="Song L."/>
            <person name="Wang X."/>
            <person name="Qu X."/>
        </authorList>
    </citation>
    <scope>NUCLEOTIDE SEQUENCE [LARGE SCALE GENOMIC DNA]</scope>
    <source>
        <strain evidence="2 3">170</strain>
    </source>
</reference>
<dbReference type="eggNOG" id="COG1279">
    <property type="taxonomic scope" value="Bacteria"/>
</dbReference>
<dbReference type="EMBL" id="CP003837">
    <property type="protein sequence ID" value="AGH46966.1"/>
    <property type="molecule type" value="Genomic_DNA"/>
</dbReference>
<protein>
    <recommendedName>
        <fullName evidence="4">Lysine exporter protein LysE/YggA</fullName>
    </recommendedName>
</protein>
<dbReference type="STRING" id="1129794.C427_4867"/>
<gene>
    <name evidence="2" type="ORF">C427_4867</name>
</gene>
<dbReference type="AlphaFoldDB" id="K6Z5C8"/>
<keyword evidence="1" id="KW-0812">Transmembrane</keyword>
<organism evidence="2 3">
    <name type="scientific">Paraglaciecola psychrophila 170</name>
    <dbReference type="NCBI Taxonomy" id="1129794"/>
    <lineage>
        <taxon>Bacteria</taxon>
        <taxon>Pseudomonadati</taxon>
        <taxon>Pseudomonadota</taxon>
        <taxon>Gammaproteobacteria</taxon>
        <taxon>Alteromonadales</taxon>
        <taxon>Alteromonadaceae</taxon>
        <taxon>Paraglaciecola</taxon>
    </lineage>
</organism>
<proteinExistence type="predicted"/>
<keyword evidence="1" id="KW-0472">Membrane</keyword>
<dbReference type="KEGG" id="gps:C427_4867"/>
<name>K6Z5C8_9ALTE</name>
<dbReference type="PATRIC" id="fig|1129794.4.peg.4850"/>
<evidence type="ECO:0000256" key="1">
    <source>
        <dbReference type="SAM" id="Phobius"/>
    </source>
</evidence>
<sequence>MIGIFIQGLLISGGLIIAIGAQNAYILRQGLLGQKSFMLARYVLFVMRH</sequence>
<keyword evidence="3" id="KW-1185">Reference proteome</keyword>
<dbReference type="Proteomes" id="UP000011864">
    <property type="component" value="Chromosome"/>
</dbReference>
<keyword evidence="1" id="KW-1133">Transmembrane helix</keyword>